<sequence length="84" mass="9331">MDHLRGYCLRAQGFSLLLEGRKVYGMDGALLIWSFTGDCDRERFVVLSLNTKNEPITRSVVPTGSLNASTVHPRGCIQNSYLIA</sequence>
<dbReference type="Gene3D" id="3.40.140.10">
    <property type="entry name" value="Cytidine Deaminase, domain 2"/>
    <property type="match status" value="1"/>
</dbReference>
<protein>
    <recommendedName>
        <fullName evidence="1">RadC-like JAB domain-containing protein</fullName>
    </recommendedName>
</protein>
<dbReference type="EMBL" id="QFVR01000042">
    <property type="protein sequence ID" value="PWI23025.1"/>
    <property type="molecule type" value="Genomic_DNA"/>
</dbReference>
<comment type="caution">
    <text evidence="2">The sequence shown here is derived from an EMBL/GenBank/DDBJ whole genome shotgun (WGS) entry which is preliminary data.</text>
</comment>
<dbReference type="RefSeq" id="WP_109307470.1">
    <property type="nucleotide sequence ID" value="NZ_BJUF01000078.1"/>
</dbReference>
<evidence type="ECO:0000259" key="1">
    <source>
        <dbReference type="Pfam" id="PF04002"/>
    </source>
</evidence>
<dbReference type="InterPro" id="IPR025657">
    <property type="entry name" value="RadC_JAB"/>
</dbReference>
<dbReference type="Proteomes" id="UP000245938">
    <property type="component" value="Unassembled WGS sequence"/>
</dbReference>
<proteinExistence type="predicted"/>
<organism evidence="2 3">
    <name type="scientific">Kurthia sibirica</name>
    <dbReference type="NCBI Taxonomy" id="202750"/>
    <lineage>
        <taxon>Bacteria</taxon>
        <taxon>Bacillati</taxon>
        <taxon>Bacillota</taxon>
        <taxon>Bacilli</taxon>
        <taxon>Bacillales</taxon>
        <taxon>Caryophanaceae</taxon>
        <taxon>Kurthia</taxon>
    </lineage>
</organism>
<gene>
    <name evidence="2" type="ORF">DEX24_16470</name>
</gene>
<dbReference type="AlphaFoldDB" id="A0A2U3AET0"/>
<evidence type="ECO:0000313" key="2">
    <source>
        <dbReference type="EMBL" id="PWI23025.1"/>
    </source>
</evidence>
<feature type="domain" description="RadC-like JAB" evidence="1">
    <location>
        <begin position="36"/>
        <end position="78"/>
    </location>
</feature>
<reference evidence="2 3" key="1">
    <citation type="submission" date="2018-05" db="EMBL/GenBank/DDBJ databases">
        <title>Kurthia sibirica genome sequence.</title>
        <authorList>
            <person name="Maclea K.S."/>
            <person name="Goen A.E."/>
        </authorList>
    </citation>
    <scope>NUCLEOTIDE SEQUENCE [LARGE SCALE GENOMIC DNA]</scope>
    <source>
        <strain evidence="2 3">ATCC 49154</strain>
    </source>
</reference>
<accession>A0A2U3AET0</accession>
<name>A0A2U3AET0_9BACL</name>
<dbReference type="Pfam" id="PF04002">
    <property type="entry name" value="RadC"/>
    <property type="match status" value="1"/>
</dbReference>
<evidence type="ECO:0000313" key="3">
    <source>
        <dbReference type="Proteomes" id="UP000245938"/>
    </source>
</evidence>
<keyword evidence="3" id="KW-1185">Reference proteome</keyword>
<dbReference type="OrthoDB" id="9804482at2"/>